<dbReference type="EMBL" id="CADCWK010000204">
    <property type="protein sequence ID" value="CAA9563697.1"/>
    <property type="molecule type" value="Genomic_DNA"/>
</dbReference>
<evidence type="ECO:0000256" key="2">
    <source>
        <dbReference type="ARBA" id="ARBA00022679"/>
    </source>
</evidence>
<dbReference type="InterPro" id="IPR002173">
    <property type="entry name" value="Carboh/pur_kinase_PfkB_CS"/>
</dbReference>
<dbReference type="GO" id="GO:0004747">
    <property type="term" value="F:ribokinase activity"/>
    <property type="evidence" value="ECO:0007669"/>
    <property type="project" value="UniProtKB-EC"/>
</dbReference>
<dbReference type="PANTHER" id="PTHR10584:SF157">
    <property type="entry name" value="SULFOFRUCTOSE KINASE"/>
    <property type="match status" value="1"/>
</dbReference>
<feature type="domain" description="Carbohydrate kinase PfkB" evidence="5">
    <location>
        <begin position="12"/>
        <end position="309"/>
    </location>
</feature>
<dbReference type="PROSITE" id="PS00584">
    <property type="entry name" value="PFKB_KINASES_2"/>
    <property type="match status" value="1"/>
</dbReference>
<accession>A0A6J4UY15</accession>
<dbReference type="PANTHER" id="PTHR10584">
    <property type="entry name" value="SUGAR KINASE"/>
    <property type="match status" value="1"/>
</dbReference>
<dbReference type="PRINTS" id="PR00990">
    <property type="entry name" value="RIBOKINASE"/>
</dbReference>
<dbReference type="InterPro" id="IPR002139">
    <property type="entry name" value="Ribo/fructo_kinase"/>
</dbReference>
<evidence type="ECO:0000256" key="1">
    <source>
        <dbReference type="ARBA" id="ARBA00010688"/>
    </source>
</evidence>
<proteinExistence type="inferred from homology"/>
<evidence type="ECO:0000259" key="5">
    <source>
        <dbReference type="Pfam" id="PF00294"/>
    </source>
</evidence>
<evidence type="ECO:0000256" key="4">
    <source>
        <dbReference type="RuleBase" id="RU003704"/>
    </source>
</evidence>
<protein>
    <submittedName>
        <fullName evidence="6">Ribokinase</fullName>
        <ecNumber evidence="6">2.7.1.15</ecNumber>
    </submittedName>
</protein>
<gene>
    <name evidence="6" type="ORF">AVDCRST_MAG33-1883</name>
</gene>
<dbReference type="Gene3D" id="3.40.1190.20">
    <property type="match status" value="1"/>
</dbReference>
<dbReference type="EC" id="2.7.1.15" evidence="6"/>
<evidence type="ECO:0000256" key="3">
    <source>
        <dbReference type="ARBA" id="ARBA00022777"/>
    </source>
</evidence>
<keyword evidence="2 4" id="KW-0808">Transferase</keyword>
<keyword evidence="3 4" id="KW-0418">Kinase</keyword>
<sequence>MTDGIDGGRRPRIAAIGLASWDRLLVVPSYPAAGEYRVVTGEWSLPGGTTTNTAVALARIGAAVTLAGRVGDDDDGRRLIAAMAAEPGIDTTAFTVKPGTLTDRCTIVVSGDPPDRTIFWHPGAALVRHDRLDITGLFAHDVVLLDVADHTLRRWLTDLPAHSSPRTRLLGTLTYLVENGAPVASDALEVALRFDTVVGNAGEVMALTGAGDLDAATAVIRARMVGSNLRSCAISLGADGCRICTRDEIWDVPAYPVEVVDPTGAGDAFTAGIAWGVALRWPWPRTGLLANALGAAATTAMGGQAGLPDRGGLAALTGMPEDVLVGA</sequence>
<dbReference type="InterPro" id="IPR029056">
    <property type="entry name" value="Ribokinase-like"/>
</dbReference>
<reference evidence="6" key="1">
    <citation type="submission" date="2020-02" db="EMBL/GenBank/DDBJ databases">
        <authorList>
            <person name="Meier V. D."/>
        </authorList>
    </citation>
    <scope>NUCLEOTIDE SEQUENCE</scope>
    <source>
        <strain evidence="6">AVDCRST_MAG33</strain>
    </source>
</reference>
<dbReference type="GO" id="GO:0005829">
    <property type="term" value="C:cytosol"/>
    <property type="evidence" value="ECO:0007669"/>
    <property type="project" value="TreeGrafter"/>
</dbReference>
<evidence type="ECO:0000313" key="6">
    <source>
        <dbReference type="EMBL" id="CAA9563697.1"/>
    </source>
</evidence>
<dbReference type="InterPro" id="IPR011611">
    <property type="entry name" value="PfkB_dom"/>
</dbReference>
<dbReference type="AlphaFoldDB" id="A0A6J4UY15"/>
<dbReference type="Pfam" id="PF00294">
    <property type="entry name" value="PfkB"/>
    <property type="match status" value="1"/>
</dbReference>
<name>A0A6J4UY15_9BACT</name>
<dbReference type="SUPFAM" id="SSF53613">
    <property type="entry name" value="Ribokinase-like"/>
    <property type="match status" value="1"/>
</dbReference>
<organism evidence="6">
    <name type="scientific">uncultured Thermomicrobiales bacterium</name>
    <dbReference type="NCBI Taxonomy" id="1645740"/>
    <lineage>
        <taxon>Bacteria</taxon>
        <taxon>Pseudomonadati</taxon>
        <taxon>Thermomicrobiota</taxon>
        <taxon>Thermomicrobia</taxon>
        <taxon>Thermomicrobiales</taxon>
        <taxon>environmental samples</taxon>
    </lineage>
</organism>
<comment type="similarity">
    <text evidence="1 4">Belongs to the carbohydrate kinase PfkB family.</text>
</comment>